<reference evidence="2" key="1">
    <citation type="journal article" date="2022" name="G3 (Bethesda)">
        <title>High quality genome of the basidiomycete yeast Dioszegia hungarica PDD-24b-2 isolated from cloud water.</title>
        <authorList>
            <person name="Jarrige D."/>
            <person name="Haridas S."/>
            <person name="Bleykasten-Grosshans C."/>
            <person name="Joly M."/>
            <person name="Nadalig T."/>
            <person name="Sancelme M."/>
            <person name="Vuilleumier S."/>
            <person name="Grigoriev I.V."/>
            <person name="Amato P."/>
            <person name="Bringel F."/>
        </authorList>
    </citation>
    <scope>NUCLEOTIDE SEQUENCE</scope>
    <source>
        <strain evidence="2">PDD-24b-2</strain>
    </source>
</reference>
<comment type="caution">
    <text evidence="2">The sequence shown here is derived from an EMBL/GenBank/DDBJ whole genome shotgun (WGS) entry which is preliminary data.</text>
</comment>
<feature type="compositionally biased region" description="Low complexity" evidence="1">
    <location>
        <begin position="37"/>
        <end position="55"/>
    </location>
</feature>
<sequence>MSPTRSHGPQDLSQATSGEHEGPTMSISGSESLRMESTVSSSGSRGPSGGTAATAKGSKKPNPYFWQDLLLKHLPDDETKGLWPKYLRAIEKGLPKQPALTSVWTDVNGPPTKNALEAYLRKYDHHKTSVSAALAVAKGARDTRSSQRGNRHRDEGFTRMLTIAMPERKGGHRTAFLKLLRQGYTPVAAANALTADAGLTISEASVNRVIARRVGFRDAIEGSQLSPQPAQTSSHPDAGPVSELIEAMASHGDVSVEDRSTPNTSAHDRTRCECLTCLFATSPIVEPLTYETEEHPDWEPGAHLNWDLGDGPTQIEDDRSFCRICDNGTCPDCVAFDLMNFD</sequence>
<feature type="compositionally biased region" description="Polar residues" evidence="1">
    <location>
        <begin position="1"/>
        <end position="17"/>
    </location>
</feature>
<gene>
    <name evidence="2" type="ORF">MKK02DRAFT_42262</name>
</gene>
<accession>A0AA38HFB8</accession>
<proteinExistence type="predicted"/>
<dbReference type="GeneID" id="77731112"/>
<name>A0AA38HFB8_9TREE</name>
<evidence type="ECO:0000313" key="2">
    <source>
        <dbReference type="EMBL" id="KAI9637884.1"/>
    </source>
</evidence>
<dbReference type="Proteomes" id="UP001164286">
    <property type="component" value="Unassembled WGS sequence"/>
</dbReference>
<dbReference type="RefSeq" id="XP_052947661.1">
    <property type="nucleotide sequence ID" value="XM_053091907.1"/>
</dbReference>
<protein>
    <submittedName>
        <fullName evidence="2">Uncharacterized protein</fullName>
    </submittedName>
</protein>
<dbReference type="EMBL" id="JAKWFO010000003">
    <property type="protein sequence ID" value="KAI9637884.1"/>
    <property type="molecule type" value="Genomic_DNA"/>
</dbReference>
<evidence type="ECO:0000256" key="1">
    <source>
        <dbReference type="SAM" id="MobiDB-lite"/>
    </source>
</evidence>
<organism evidence="2 3">
    <name type="scientific">Dioszegia hungarica</name>
    <dbReference type="NCBI Taxonomy" id="4972"/>
    <lineage>
        <taxon>Eukaryota</taxon>
        <taxon>Fungi</taxon>
        <taxon>Dikarya</taxon>
        <taxon>Basidiomycota</taxon>
        <taxon>Agaricomycotina</taxon>
        <taxon>Tremellomycetes</taxon>
        <taxon>Tremellales</taxon>
        <taxon>Bulleribasidiaceae</taxon>
        <taxon>Dioszegia</taxon>
    </lineage>
</organism>
<feature type="region of interest" description="Disordered" evidence="1">
    <location>
        <begin position="1"/>
        <end position="59"/>
    </location>
</feature>
<dbReference type="AlphaFoldDB" id="A0AA38HFB8"/>
<evidence type="ECO:0000313" key="3">
    <source>
        <dbReference type="Proteomes" id="UP001164286"/>
    </source>
</evidence>
<keyword evidence="3" id="KW-1185">Reference proteome</keyword>